<accession>A0A815V8U6</accession>
<evidence type="ECO:0000313" key="3">
    <source>
        <dbReference type="Proteomes" id="UP000663828"/>
    </source>
</evidence>
<name>A0A815V8U6_ADIRI</name>
<protein>
    <recommendedName>
        <fullName evidence="4">MULE transposase domain-containing protein</fullName>
    </recommendedName>
</protein>
<sequence>MVRSPYHHQCSTKSIVYMQLNLNNAFVCVFALLFDRKKSTYKILSHELHNKAFQLNMTFNPSIIISDFEGSLRDIIKTEFPNSEDVRRYFHFTQAVYRNVQTLGLCRDYTAGEEIRELFVENVSDTFPDFVIELSTAKYDLLKPLFSYFDNQWIQKLNPQHWNVYEMKMGITNSAENLYFSLILILFSLFFIGYHNHLNLRIFKYYSNI</sequence>
<organism evidence="2 3">
    <name type="scientific">Adineta ricciae</name>
    <name type="common">Rotifer</name>
    <dbReference type="NCBI Taxonomy" id="249248"/>
    <lineage>
        <taxon>Eukaryota</taxon>
        <taxon>Metazoa</taxon>
        <taxon>Spiralia</taxon>
        <taxon>Gnathifera</taxon>
        <taxon>Rotifera</taxon>
        <taxon>Eurotatoria</taxon>
        <taxon>Bdelloidea</taxon>
        <taxon>Adinetida</taxon>
        <taxon>Adinetidae</taxon>
        <taxon>Adineta</taxon>
    </lineage>
</organism>
<evidence type="ECO:0008006" key="4">
    <source>
        <dbReference type="Google" id="ProtNLM"/>
    </source>
</evidence>
<keyword evidence="3" id="KW-1185">Reference proteome</keyword>
<gene>
    <name evidence="2" type="ORF">XAT740_LOCUS41312</name>
</gene>
<feature type="transmembrane region" description="Helical" evidence="1">
    <location>
        <begin position="15"/>
        <end position="34"/>
    </location>
</feature>
<keyword evidence="1" id="KW-0812">Transmembrane</keyword>
<reference evidence="2" key="1">
    <citation type="submission" date="2021-02" db="EMBL/GenBank/DDBJ databases">
        <authorList>
            <person name="Nowell W R."/>
        </authorList>
    </citation>
    <scope>NUCLEOTIDE SEQUENCE</scope>
</reference>
<comment type="caution">
    <text evidence="2">The sequence shown here is derived from an EMBL/GenBank/DDBJ whole genome shotgun (WGS) entry which is preliminary data.</text>
</comment>
<keyword evidence="1" id="KW-1133">Transmembrane helix</keyword>
<proteinExistence type="predicted"/>
<dbReference type="AlphaFoldDB" id="A0A815V8U6"/>
<keyword evidence="1" id="KW-0472">Membrane</keyword>
<dbReference type="EMBL" id="CAJNOR010004813">
    <property type="protein sequence ID" value="CAF1528873.1"/>
    <property type="molecule type" value="Genomic_DNA"/>
</dbReference>
<evidence type="ECO:0000256" key="1">
    <source>
        <dbReference type="SAM" id="Phobius"/>
    </source>
</evidence>
<dbReference type="Proteomes" id="UP000663828">
    <property type="component" value="Unassembled WGS sequence"/>
</dbReference>
<evidence type="ECO:0000313" key="2">
    <source>
        <dbReference type="EMBL" id="CAF1528873.1"/>
    </source>
</evidence>
<feature type="transmembrane region" description="Helical" evidence="1">
    <location>
        <begin position="177"/>
        <end position="195"/>
    </location>
</feature>